<dbReference type="RefSeq" id="WP_026466129.1">
    <property type="nucleotide sequence ID" value="NZ_CANSXX010000010.1"/>
</dbReference>
<dbReference type="AlphaFoldDB" id="A0A0U4Y0G1"/>
<evidence type="ECO:0000313" key="4">
    <source>
        <dbReference type="Proteomes" id="UP000067698"/>
    </source>
</evidence>
<reference evidence="1 4" key="1">
    <citation type="journal article" date="2016" name="Genome Announc.">
        <title>Complete Genome Sequences of Aerococcus christensenii CCUG 28831T, Aerococcus sanguinicola CCUG 43001T, Aerococcus urinae CCUG 36881T, Aerococcus urinaeequi CCUG 28094T, Aerococcus urinaehominis CCUG 42038 BT, and Aerococcus viridans CCUG 4311T.</title>
        <authorList>
            <person name="Carkaci D."/>
            <person name="Dargis R."/>
            <person name="Nielsen X.C."/>
            <person name="Skovgaard O."/>
            <person name="Fuursted K."/>
            <person name="Christensen J.J."/>
        </authorList>
    </citation>
    <scope>NUCLEOTIDE SEQUENCE [LARGE SCALE GENOMIC DNA]</scope>
    <source>
        <strain evidence="1 4">CCUG28094</strain>
    </source>
</reference>
<evidence type="ECO:0000313" key="2">
    <source>
        <dbReference type="EMBL" id="QOQ78417.1"/>
    </source>
</evidence>
<dbReference type="EMBL" id="CP114063">
    <property type="protein sequence ID" value="WAT23727.1"/>
    <property type="molecule type" value="Genomic_DNA"/>
</dbReference>
<gene>
    <name evidence="1" type="ORF">AWM74_00290</name>
    <name evidence="2" type="ORF">IMX20_05265</name>
    <name evidence="3" type="ORF">OZ415_05520</name>
</gene>
<dbReference type="KEGG" id="aui:APT62_04435"/>
<dbReference type="GeneID" id="92865984"/>
<organism evidence="1 4">
    <name type="scientific">Aerococcus urinaeequi</name>
    <dbReference type="NCBI Taxonomy" id="51665"/>
    <lineage>
        <taxon>Bacteria</taxon>
        <taxon>Bacillati</taxon>
        <taxon>Bacillota</taxon>
        <taxon>Bacilli</taxon>
        <taxon>Lactobacillales</taxon>
        <taxon>Aerococcaceae</taxon>
        <taxon>Aerococcus</taxon>
    </lineage>
</organism>
<reference evidence="4" key="2">
    <citation type="submission" date="2016-01" db="EMBL/GenBank/DDBJ databases">
        <title>Six Aerococcus type strain genome sequencing and assembly using PacBio and Illumina Hiseq.</title>
        <authorList>
            <person name="Carkaci D."/>
            <person name="Dargis R."/>
            <person name="Nielsen X.C."/>
            <person name="Skovgaard O."/>
            <person name="Fuursted K."/>
            <person name="Christensen J.J."/>
        </authorList>
    </citation>
    <scope>NUCLEOTIDE SEQUENCE [LARGE SCALE GENOMIC DNA]</scope>
    <source>
        <strain evidence="4">CCUG28094</strain>
    </source>
</reference>
<reference evidence="3" key="4">
    <citation type="submission" date="2022-12" db="EMBL/GenBank/DDBJ databases">
        <title>Whole genome sequence analysis of a duck derived balloon bacteium Aerococcus urinaeequi henan2020.</title>
        <authorList>
            <person name="Zhang H."/>
            <person name="Qiao H.X."/>
            <person name="Bian C.Z."/>
            <person name="Shu J.C."/>
        </authorList>
    </citation>
    <scope>NUCLEOTIDE SEQUENCE</scope>
    <source>
        <strain evidence="3">2020-HN-1</strain>
    </source>
</reference>
<dbReference type="Proteomes" id="UP001164714">
    <property type="component" value="Chromosome"/>
</dbReference>
<dbReference type="Proteomes" id="UP000067698">
    <property type="component" value="Chromosome"/>
</dbReference>
<proteinExistence type="predicted"/>
<dbReference type="Proteomes" id="UP000595091">
    <property type="component" value="Chromosome"/>
</dbReference>
<dbReference type="OrthoDB" id="2136521at2"/>
<reference evidence="2 5" key="3">
    <citation type="submission" date="2020-10" db="EMBL/GenBank/DDBJ databases">
        <title>Plasmid carrying two tetracycline resistance determinant.</title>
        <authorList>
            <person name="Yang Q."/>
        </authorList>
    </citation>
    <scope>NUCLEOTIDE SEQUENCE [LARGE SCALE GENOMIC DNA]</scope>
    <source>
        <strain evidence="2 5">T43</strain>
    </source>
</reference>
<sequence length="115" mass="13602">MREYAKVNRIVSEFMNLFDDYEINKYQMDLSIATDKQSTSVIKFDGKKADLPQSFIDQLDDLNAKRQPEIEYYYEDLLGIRNDTFNTEILAAVIDYVTFDVTDTGFQIYIERVYH</sequence>
<evidence type="ECO:0000313" key="1">
    <source>
        <dbReference type="EMBL" id="AMB96759.1"/>
    </source>
</evidence>
<protein>
    <submittedName>
        <fullName evidence="1">Uncharacterized protein</fullName>
    </submittedName>
</protein>
<dbReference type="EMBL" id="CP063065">
    <property type="protein sequence ID" value="QOQ78417.1"/>
    <property type="molecule type" value="Genomic_DNA"/>
</dbReference>
<dbReference type="EMBL" id="CP014162">
    <property type="protein sequence ID" value="AMB96759.1"/>
    <property type="molecule type" value="Genomic_DNA"/>
</dbReference>
<accession>A0A0U4Y0G1</accession>
<evidence type="ECO:0000313" key="3">
    <source>
        <dbReference type="EMBL" id="WAT23727.1"/>
    </source>
</evidence>
<evidence type="ECO:0000313" key="5">
    <source>
        <dbReference type="Proteomes" id="UP000595091"/>
    </source>
</evidence>
<name>A0A0U4Y0G1_9LACT</name>